<feature type="non-terminal residue" evidence="2">
    <location>
        <position position="926"/>
    </location>
</feature>
<dbReference type="Gene3D" id="2.180.10.10">
    <property type="entry name" value="RHS repeat-associated core"/>
    <property type="match status" value="1"/>
</dbReference>
<comment type="caution">
    <text evidence="2">The sequence shown here is derived from an EMBL/GenBank/DDBJ whole genome shotgun (WGS) entry which is preliminary data.</text>
</comment>
<organism evidence="2">
    <name type="scientific">Oceanithermus profundus</name>
    <dbReference type="NCBI Taxonomy" id="187137"/>
    <lineage>
        <taxon>Bacteria</taxon>
        <taxon>Thermotogati</taxon>
        <taxon>Deinococcota</taxon>
        <taxon>Deinococci</taxon>
        <taxon>Thermales</taxon>
        <taxon>Thermaceae</taxon>
        <taxon>Oceanithermus</taxon>
    </lineage>
</organism>
<dbReference type="EMBL" id="DRPZ01000092">
    <property type="protein sequence ID" value="HGY09104.1"/>
    <property type="molecule type" value="Genomic_DNA"/>
</dbReference>
<dbReference type="AlphaFoldDB" id="A0A7C4VBT1"/>
<feature type="region of interest" description="Disordered" evidence="1">
    <location>
        <begin position="402"/>
        <end position="424"/>
    </location>
</feature>
<proteinExistence type="predicted"/>
<evidence type="ECO:0000256" key="1">
    <source>
        <dbReference type="SAM" id="MobiDB-lite"/>
    </source>
</evidence>
<evidence type="ECO:0008006" key="3">
    <source>
        <dbReference type="Google" id="ProtNLM"/>
    </source>
</evidence>
<dbReference type="PANTHER" id="PTHR32305:SF15">
    <property type="entry name" value="PROTEIN RHSA-RELATED"/>
    <property type="match status" value="1"/>
</dbReference>
<sequence length="926" mass="98981">VELGAWERRTYDRNDTATGSAWYASRIGYGGSDPEQLAEQRAAASTEAHADTPLTEVLDALGRVFLLRAHNGDDGGPLLYDTHLTLDVEGNLLAVTDARGNEAEARSFGMAGQSLEVRSVDAGARQGLADVGGGLLRAFDARGQSFRATYDALRRPVERYVDAGGGERLLDRVAYGELLAAPKATNHLGRVLRVYDGAGEQAVTAYDFRGHPLAATRRLAADPSARPDWSPLAGLSSLADLDAAAAPLLEAEVFATATTYDALARPVTATAPDGAVVTTAYGAGGLLESVTVTHASGGATETVVSDMDYDAKGRRLSVVHGNGTSTTYAYDPLTSRLRRITTTRASDSAVLQDLRHTHDPVGNLTEVRDLAQQSVYFNNAAVHPGHAYTYDPLYRLTRATGREQTSAGSFGPQDTPTGPQPGDPSALQTYTQDYTYDPTGNLLQLRHAANSGSYTRNYHYTPDGNRLLETSEGTGATFPDTYTHDPHGNLTSMPHIAALVWDPDDQLQQATPGSQTVSFQYDAAGQRVRKFVEHTGTTTDERVYIGGWEVYRRRTGAGATLQTERTTLHVADDTDRLLLVETLTVDSATPVPAPTPVRRHQLTDHLGSAHTELDAAGNVFAYEEYHPYGTTAYRAHDTALDVSPRRYRYTGTERDEETGLYAMGARYYAPWLGRWTAADPIGLGDGVNRYAYVRGNPVRLRDPGGMTAGGPEQKIDFEEPEVVVGSTIAPGEVREGETRKEFAGRVIQERFAGIDPAERAVIETELPEGAGIAEQDFQPGAKGGVAIPPEKAAEFQRRFGAVPRAVGERIAPGLVSGEATEQVASDTARLAEIAALGLGAIEAAQLASGLGLGAALRAAKGLARRGLAKAGDIAETGIRKLKGARGEIDRGIASAKSRVKRLLGFGEEAESDAGLEFGSKLDFLFN</sequence>
<dbReference type="InterPro" id="IPR022385">
    <property type="entry name" value="Rhs_assc_core"/>
</dbReference>
<name>A0A7C4VBT1_9DEIN</name>
<protein>
    <recommendedName>
        <fullName evidence="3">RHS repeat-associated core domain-containing protein</fullName>
    </recommendedName>
</protein>
<dbReference type="PANTHER" id="PTHR32305">
    <property type="match status" value="1"/>
</dbReference>
<dbReference type="NCBIfam" id="TIGR03696">
    <property type="entry name" value="Rhs_assc_core"/>
    <property type="match status" value="1"/>
</dbReference>
<dbReference type="SUPFAM" id="SSF69304">
    <property type="entry name" value="Tricorn protease N-terminal domain"/>
    <property type="match status" value="1"/>
</dbReference>
<dbReference type="InterPro" id="IPR050708">
    <property type="entry name" value="T6SS_VgrG/RHS"/>
</dbReference>
<reference evidence="2" key="1">
    <citation type="journal article" date="2020" name="mSystems">
        <title>Genome- and Community-Level Interaction Insights into Carbon Utilization and Element Cycling Functions of Hydrothermarchaeota in Hydrothermal Sediment.</title>
        <authorList>
            <person name="Zhou Z."/>
            <person name="Liu Y."/>
            <person name="Xu W."/>
            <person name="Pan J."/>
            <person name="Luo Z.H."/>
            <person name="Li M."/>
        </authorList>
    </citation>
    <scope>NUCLEOTIDE SEQUENCE [LARGE SCALE GENOMIC DNA]</scope>
    <source>
        <strain evidence="2">HyVt-570</strain>
    </source>
</reference>
<evidence type="ECO:0000313" key="2">
    <source>
        <dbReference type="EMBL" id="HGY09104.1"/>
    </source>
</evidence>
<gene>
    <name evidence="2" type="ORF">ENK37_03470</name>
</gene>
<dbReference type="Proteomes" id="UP000885759">
    <property type="component" value="Unassembled WGS sequence"/>
</dbReference>
<feature type="non-terminal residue" evidence="2">
    <location>
        <position position="1"/>
    </location>
</feature>
<accession>A0A7C4VBT1</accession>